<feature type="domain" description="CzcB-like barrel-sandwich hybrid" evidence="8">
    <location>
        <begin position="68"/>
        <end position="219"/>
    </location>
</feature>
<sequence length="374" mass="40861">MKLPLAWMLALILPNAWAGIAPVPSQATELSVHAPPALLQKLVIEPVAEAHFTETLRLPGRVALDEHRVARIGPSISGRVTEIKAFIGQSVQKGDVLALINSTELGAAQAAYLKAKTQVGLQRLAVQRARRLFEEGIISQATLHEREGALAEAEVELRAGDGQLEVMGMSSAAIRRLAETGHIDSMTPVTATLTGTVLERQISVGQIAQPADDLFTVADLSQVWVVAEAPEQDAHRVELGRYAEVEIPALLQQRITGRLIYVADTVNPITRTVTVRMAVENAQHRIKPEMLANMVIRRSSEPGLVIPAQAVVRVDDRDHVFVQTGGDHFELRPVALGVEQDGRRRVVEGLSYGQRIVVDGAFHLNNERIRKELE</sequence>
<dbReference type="Pfam" id="PF25975">
    <property type="entry name" value="CzcB_C"/>
    <property type="match status" value="1"/>
</dbReference>
<dbReference type="RefSeq" id="WP_085216344.1">
    <property type="nucleotide sequence ID" value="NZ_FXAM01000001.1"/>
</dbReference>
<keyword evidence="6" id="KW-0732">Signal</keyword>
<feature type="domain" description="CzcB-like C-terminal circularly permuted SH3-like" evidence="9">
    <location>
        <begin position="305"/>
        <end position="364"/>
    </location>
</feature>
<evidence type="ECO:0000259" key="7">
    <source>
        <dbReference type="Pfam" id="PF25954"/>
    </source>
</evidence>
<dbReference type="Pfam" id="PF25973">
    <property type="entry name" value="BSH_CzcB"/>
    <property type="match status" value="1"/>
</dbReference>
<accession>A0A1Y6D3M2</accession>
<evidence type="ECO:0000256" key="6">
    <source>
        <dbReference type="SAM" id="SignalP"/>
    </source>
</evidence>
<protein>
    <submittedName>
        <fullName evidence="10">Membrane fusion protein, cobalt-zinc-cadmium efflux system</fullName>
    </submittedName>
</protein>
<dbReference type="Gene3D" id="2.40.420.20">
    <property type="match status" value="1"/>
</dbReference>
<dbReference type="GO" id="GO:0015679">
    <property type="term" value="P:plasma membrane copper ion transport"/>
    <property type="evidence" value="ECO:0007669"/>
    <property type="project" value="TreeGrafter"/>
</dbReference>
<evidence type="ECO:0000313" key="10">
    <source>
        <dbReference type="EMBL" id="SMF97020.1"/>
    </source>
</evidence>
<dbReference type="InterPro" id="IPR051909">
    <property type="entry name" value="MFP_Cation_Efflux"/>
</dbReference>
<evidence type="ECO:0000313" key="11">
    <source>
        <dbReference type="Proteomes" id="UP000192923"/>
    </source>
</evidence>
<dbReference type="Proteomes" id="UP000192923">
    <property type="component" value="Unassembled WGS sequence"/>
</dbReference>
<dbReference type="PANTHER" id="PTHR30097">
    <property type="entry name" value="CATION EFFLUX SYSTEM PROTEIN CUSB"/>
    <property type="match status" value="1"/>
</dbReference>
<evidence type="ECO:0000256" key="3">
    <source>
        <dbReference type="ARBA" id="ARBA00022833"/>
    </source>
</evidence>
<name>A0A1Y6D3M2_9GAMM</name>
<dbReference type="PANTHER" id="PTHR30097:SF4">
    <property type="entry name" value="SLR6042 PROTEIN"/>
    <property type="match status" value="1"/>
</dbReference>
<dbReference type="Pfam" id="PF25954">
    <property type="entry name" value="Beta-barrel_RND_2"/>
    <property type="match status" value="1"/>
</dbReference>
<evidence type="ECO:0000259" key="9">
    <source>
        <dbReference type="Pfam" id="PF25975"/>
    </source>
</evidence>
<dbReference type="NCBIfam" id="TIGR01730">
    <property type="entry name" value="RND_mfp"/>
    <property type="match status" value="1"/>
</dbReference>
<evidence type="ECO:0000256" key="2">
    <source>
        <dbReference type="ARBA" id="ARBA00022448"/>
    </source>
</evidence>
<dbReference type="FunFam" id="2.40.420.20:FF:000006">
    <property type="entry name" value="RND family efflux transporter MFP subunit"/>
    <property type="match status" value="1"/>
</dbReference>
<gene>
    <name evidence="10" type="ORF">SAMN02949497_4436</name>
</gene>
<dbReference type="GO" id="GO:0046914">
    <property type="term" value="F:transition metal ion binding"/>
    <property type="evidence" value="ECO:0007669"/>
    <property type="project" value="TreeGrafter"/>
</dbReference>
<dbReference type="GO" id="GO:0016020">
    <property type="term" value="C:membrane"/>
    <property type="evidence" value="ECO:0007669"/>
    <property type="project" value="InterPro"/>
</dbReference>
<dbReference type="OrthoDB" id="9806939at2"/>
<keyword evidence="3" id="KW-0862">Zinc</keyword>
<evidence type="ECO:0000256" key="5">
    <source>
        <dbReference type="ARBA" id="ARBA00058766"/>
    </source>
</evidence>
<feature type="signal peptide" evidence="6">
    <location>
        <begin position="1"/>
        <end position="18"/>
    </location>
</feature>
<dbReference type="GO" id="GO:0046686">
    <property type="term" value="P:response to cadmium ion"/>
    <property type="evidence" value="ECO:0007669"/>
    <property type="project" value="UniProtKB-KW"/>
</dbReference>
<dbReference type="Gene3D" id="1.10.287.470">
    <property type="entry name" value="Helix hairpin bin"/>
    <property type="match status" value="1"/>
</dbReference>
<dbReference type="Gene3D" id="2.40.50.100">
    <property type="match status" value="1"/>
</dbReference>
<dbReference type="GO" id="GO:0022857">
    <property type="term" value="F:transmembrane transporter activity"/>
    <property type="evidence" value="ECO:0007669"/>
    <property type="project" value="InterPro"/>
</dbReference>
<feature type="chain" id="PRO_5012938459" evidence="6">
    <location>
        <begin position="19"/>
        <end position="374"/>
    </location>
</feature>
<dbReference type="InterPro" id="IPR006143">
    <property type="entry name" value="RND_pump_MFP"/>
</dbReference>
<dbReference type="EMBL" id="FXAM01000001">
    <property type="protein sequence ID" value="SMF97020.1"/>
    <property type="molecule type" value="Genomic_DNA"/>
</dbReference>
<organism evidence="10 11">
    <name type="scientific">Methylomagnum ishizawai</name>
    <dbReference type="NCBI Taxonomy" id="1760988"/>
    <lineage>
        <taxon>Bacteria</taxon>
        <taxon>Pseudomonadati</taxon>
        <taxon>Pseudomonadota</taxon>
        <taxon>Gammaproteobacteria</taxon>
        <taxon>Methylococcales</taxon>
        <taxon>Methylococcaceae</taxon>
        <taxon>Methylomagnum</taxon>
    </lineage>
</organism>
<dbReference type="GO" id="GO:0030288">
    <property type="term" value="C:outer membrane-bounded periplasmic space"/>
    <property type="evidence" value="ECO:0007669"/>
    <property type="project" value="TreeGrafter"/>
</dbReference>
<feature type="domain" description="CusB-like beta-barrel" evidence="7">
    <location>
        <begin position="222"/>
        <end position="298"/>
    </location>
</feature>
<keyword evidence="11" id="KW-1185">Reference proteome</keyword>
<proteinExistence type="inferred from homology"/>
<reference evidence="10 11" key="1">
    <citation type="submission" date="2016-12" db="EMBL/GenBank/DDBJ databases">
        <authorList>
            <person name="Song W.-J."/>
            <person name="Kurnit D.M."/>
        </authorList>
    </citation>
    <scope>NUCLEOTIDE SEQUENCE [LARGE SCALE GENOMIC DNA]</scope>
    <source>
        <strain evidence="10 11">175</strain>
    </source>
</reference>
<comment type="similarity">
    <text evidence="1">Belongs to the membrane fusion protein (MFP) (TC 8.A.1) family.</text>
</comment>
<evidence type="ECO:0000256" key="4">
    <source>
        <dbReference type="ARBA" id="ARBA00043263"/>
    </source>
</evidence>
<dbReference type="InterPro" id="IPR058647">
    <property type="entry name" value="BSH_CzcB-like"/>
</dbReference>
<evidence type="ECO:0000259" key="8">
    <source>
        <dbReference type="Pfam" id="PF25973"/>
    </source>
</evidence>
<keyword evidence="4" id="KW-0105">Cadmium resistance</keyword>
<comment type="function">
    <text evidence="5">CzcA and CzcB together would act in zinc efflux nearly as effectively as the complete czc efflux system (CzcABC). The CzcB protein is thought to funnel zinc cations to the CzcA transport protein.</text>
</comment>
<dbReference type="SUPFAM" id="SSF111369">
    <property type="entry name" value="HlyD-like secretion proteins"/>
    <property type="match status" value="1"/>
</dbReference>
<dbReference type="AlphaFoldDB" id="A0A1Y6D3M2"/>
<dbReference type="InterPro" id="IPR058792">
    <property type="entry name" value="Beta-barrel_RND_2"/>
</dbReference>
<dbReference type="GO" id="GO:0060003">
    <property type="term" value="P:copper ion export"/>
    <property type="evidence" value="ECO:0007669"/>
    <property type="project" value="TreeGrafter"/>
</dbReference>
<keyword evidence="2" id="KW-0813">Transport</keyword>
<dbReference type="STRING" id="1760988.SAMN02949497_4436"/>
<dbReference type="InterPro" id="IPR058649">
    <property type="entry name" value="CzcB_C"/>
</dbReference>
<evidence type="ECO:0000256" key="1">
    <source>
        <dbReference type="ARBA" id="ARBA00009477"/>
    </source>
</evidence>
<dbReference type="FunFam" id="2.40.30.170:FF:000010">
    <property type="entry name" value="Efflux RND transporter periplasmic adaptor subunit"/>
    <property type="match status" value="1"/>
</dbReference>
<dbReference type="Gene3D" id="2.40.30.170">
    <property type="match status" value="1"/>
</dbReference>